<dbReference type="FunFam" id="3.40.50.620:FF:000036">
    <property type="entry name" value="Glutamine-dependent NAD(+) synthetase"/>
    <property type="match status" value="1"/>
</dbReference>
<dbReference type="GO" id="GO:0004359">
    <property type="term" value="F:glutaminase activity"/>
    <property type="evidence" value="ECO:0007669"/>
    <property type="project" value="InterPro"/>
</dbReference>
<dbReference type="Pfam" id="PF00795">
    <property type="entry name" value="CN_hydrolase"/>
    <property type="match status" value="1"/>
</dbReference>
<reference evidence="13" key="1">
    <citation type="submission" date="2022-11" db="UniProtKB">
        <authorList>
            <consortium name="WormBaseParasite"/>
        </authorList>
    </citation>
    <scope>IDENTIFICATION</scope>
</reference>
<dbReference type="GO" id="GO:0009435">
    <property type="term" value="P:NAD+ biosynthetic process"/>
    <property type="evidence" value="ECO:0007669"/>
    <property type="project" value="UniProtKB-UniRule"/>
</dbReference>
<evidence type="ECO:0000256" key="8">
    <source>
        <dbReference type="ARBA" id="ARBA00023027"/>
    </source>
</evidence>
<dbReference type="SUPFAM" id="SSF52402">
    <property type="entry name" value="Adenine nucleotide alpha hydrolases-like"/>
    <property type="match status" value="1"/>
</dbReference>
<evidence type="ECO:0000256" key="5">
    <source>
        <dbReference type="ARBA" id="ARBA00022598"/>
    </source>
</evidence>
<dbReference type="CDD" id="cd07570">
    <property type="entry name" value="GAT_Gln-NAD-synth"/>
    <property type="match status" value="1"/>
</dbReference>
<dbReference type="InterPro" id="IPR022310">
    <property type="entry name" value="NAD/GMP_synthase"/>
</dbReference>
<dbReference type="GO" id="GO:0005524">
    <property type="term" value="F:ATP binding"/>
    <property type="evidence" value="ECO:0007669"/>
    <property type="project" value="UniProtKB-UniRule"/>
</dbReference>
<proteinExistence type="inferred from homology"/>
<dbReference type="Proteomes" id="UP000887577">
    <property type="component" value="Unplaced"/>
</dbReference>
<accession>A0A914YTT0</accession>
<keyword evidence="5 10" id="KW-0436">Ligase</keyword>
<protein>
    <recommendedName>
        <fullName evidence="4 10">Glutamine-dependent NAD(+) synthetase</fullName>
        <ecNumber evidence="3 10">6.3.5.1</ecNumber>
    </recommendedName>
    <alternativeName>
        <fullName evidence="9 10">NAD(+) synthase [glutamine-hydrolyzing]</fullName>
    </alternativeName>
</protein>
<dbReference type="InterPro" id="IPR014445">
    <property type="entry name" value="Gln-dep_NAD_synthase"/>
</dbReference>
<evidence type="ECO:0000256" key="10">
    <source>
        <dbReference type="PIRNR" id="PIRNR006630"/>
    </source>
</evidence>
<evidence type="ECO:0000256" key="9">
    <source>
        <dbReference type="ARBA" id="ARBA00030681"/>
    </source>
</evidence>
<evidence type="ECO:0000259" key="11">
    <source>
        <dbReference type="PROSITE" id="PS50263"/>
    </source>
</evidence>
<evidence type="ECO:0000313" key="12">
    <source>
        <dbReference type="Proteomes" id="UP000887577"/>
    </source>
</evidence>
<dbReference type="InterPro" id="IPR003694">
    <property type="entry name" value="NAD_synthase"/>
</dbReference>
<evidence type="ECO:0000256" key="2">
    <source>
        <dbReference type="ARBA" id="ARBA00007145"/>
    </source>
</evidence>
<organism evidence="12 13">
    <name type="scientific">Panagrolaimus superbus</name>
    <dbReference type="NCBI Taxonomy" id="310955"/>
    <lineage>
        <taxon>Eukaryota</taxon>
        <taxon>Metazoa</taxon>
        <taxon>Ecdysozoa</taxon>
        <taxon>Nematoda</taxon>
        <taxon>Chromadorea</taxon>
        <taxon>Rhabditida</taxon>
        <taxon>Tylenchina</taxon>
        <taxon>Panagrolaimomorpha</taxon>
        <taxon>Panagrolaimoidea</taxon>
        <taxon>Panagrolaimidae</taxon>
        <taxon>Panagrolaimus</taxon>
    </lineage>
</organism>
<dbReference type="EC" id="6.3.5.1" evidence="3 10"/>
<evidence type="ECO:0000256" key="3">
    <source>
        <dbReference type="ARBA" id="ARBA00012743"/>
    </source>
</evidence>
<keyword evidence="12" id="KW-1185">Reference proteome</keyword>
<dbReference type="GO" id="GO:0003952">
    <property type="term" value="F:NAD+ synthase (glutamine-hydrolyzing) activity"/>
    <property type="evidence" value="ECO:0007669"/>
    <property type="project" value="UniProtKB-UniRule"/>
</dbReference>
<comment type="similarity">
    <text evidence="2 10">In the C-terminal section; belongs to the NAD synthetase family.</text>
</comment>
<dbReference type="PROSITE" id="PS50263">
    <property type="entry name" value="CN_HYDROLASE"/>
    <property type="match status" value="1"/>
</dbReference>
<dbReference type="AlphaFoldDB" id="A0A914YTT0"/>
<dbReference type="CDD" id="cd00553">
    <property type="entry name" value="NAD_synthase"/>
    <property type="match status" value="1"/>
</dbReference>
<evidence type="ECO:0000256" key="4">
    <source>
        <dbReference type="ARBA" id="ARBA00017309"/>
    </source>
</evidence>
<name>A0A914YTT0_9BILA</name>
<dbReference type="GO" id="GO:0005737">
    <property type="term" value="C:cytoplasm"/>
    <property type="evidence" value="ECO:0007669"/>
    <property type="project" value="InterPro"/>
</dbReference>
<comment type="catalytic activity">
    <reaction evidence="10">
        <text>deamido-NAD(+) + L-glutamine + ATP + H2O = L-glutamate + AMP + diphosphate + NAD(+) + H(+)</text>
        <dbReference type="Rhea" id="RHEA:24384"/>
        <dbReference type="ChEBI" id="CHEBI:15377"/>
        <dbReference type="ChEBI" id="CHEBI:15378"/>
        <dbReference type="ChEBI" id="CHEBI:29985"/>
        <dbReference type="ChEBI" id="CHEBI:30616"/>
        <dbReference type="ChEBI" id="CHEBI:33019"/>
        <dbReference type="ChEBI" id="CHEBI:57540"/>
        <dbReference type="ChEBI" id="CHEBI:58359"/>
        <dbReference type="ChEBI" id="CHEBI:58437"/>
        <dbReference type="ChEBI" id="CHEBI:456215"/>
        <dbReference type="EC" id="6.3.5.1"/>
    </reaction>
</comment>
<dbReference type="Pfam" id="PF02540">
    <property type="entry name" value="NAD_synthase"/>
    <property type="match status" value="1"/>
</dbReference>
<sequence length="730" mass="81990">MPSTSTNNEEDTNAASLAPATSLQKANEAKYGQWNGKILSQFNRFMRVSVVALNQWAMDFDGNLQRVIESVKEAHKQGSTIRVGVELELSGYSCLDHFFEKDTETHCWESIIELLRFSKDLNMIIVTGMPVRFRAAIYNCMVVCAKGKLVLIHPKNAMCDDDVYRESRYFKSWKHGTKLQMFNVKQHGIDQDDVPFGHGIVETLDGVKVAIEICEEMWAATSPSVLWALNGVDIICNGSASHHVLGKSAKRICQLVQDLSTKLGGIYLYSNLRGFDGDRIYFDGMSAIVQNGKIYKQIAQFDLEDVAVESALLDLNKSATYRTKIASLGELSSRAELLPTITANIEVIQSHDNNLDAPFNQTFYNERQEIFQAPPAYLWHYLRRSNAAGYFLPLSGGADSGATAAIIYLMCEKVCQHVATYKEKGIPLDPSLYLHGKPIEETDPKKLCTRLFYTCYMKSKNSSKETEQRAKAIAESIGANFTIQSIDATVESLKETFGKAHEVNLTHEHPDYRARLALENIQARARMVLAYMNAQLLPVTNNLEGSLLVLGSSNVDESLVGYLTKYDCSSADINPIGSINKIDLKQFLQDFADRGFAAFQDVVVAKPSAELRPSLGLSPQSDEEEIGITYAQLHEIGLLRKPGYYGLFSTFFQLISKWKNMIPTDISEIVINFYTRYMRSRHKATVSTPALVSNVYCVDDQRTDHRPFVYPTMAHQFQRLRDIAKTMSEK</sequence>
<dbReference type="HAMAP" id="MF_02090">
    <property type="entry name" value="NadE_glutamine_dep"/>
    <property type="match status" value="1"/>
</dbReference>
<evidence type="ECO:0000256" key="6">
    <source>
        <dbReference type="ARBA" id="ARBA00022741"/>
    </source>
</evidence>
<dbReference type="InterPro" id="IPR036526">
    <property type="entry name" value="C-N_Hydrolase_sf"/>
</dbReference>
<feature type="domain" description="CN hydrolase" evidence="11">
    <location>
        <begin position="46"/>
        <end position="315"/>
    </location>
</feature>
<dbReference type="PANTHER" id="PTHR23090:SF9">
    <property type="entry name" value="GLUTAMINE-DEPENDENT NAD(+) SYNTHETASE"/>
    <property type="match status" value="1"/>
</dbReference>
<dbReference type="InterPro" id="IPR003010">
    <property type="entry name" value="C-N_Hydrolase"/>
</dbReference>
<dbReference type="NCBIfam" id="TIGR00552">
    <property type="entry name" value="nadE"/>
    <property type="match status" value="1"/>
</dbReference>
<dbReference type="SUPFAM" id="SSF56317">
    <property type="entry name" value="Carbon-nitrogen hydrolase"/>
    <property type="match status" value="1"/>
</dbReference>
<dbReference type="WBParaSite" id="PSU_v2.g3071.t1">
    <property type="protein sequence ID" value="PSU_v2.g3071.t1"/>
    <property type="gene ID" value="PSU_v2.g3071"/>
</dbReference>
<evidence type="ECO:0000256" key="7">
    <source>
        <dbReference type="ARBA" id="ARBA00022840"/>
    </source>
</evidence>
<evidence type="ECO:0000313" key="13">
    <source>
        <dbReference type="WBParaSite" id="PSU_v2.g3071.t1"/>
    </source>
</evidence>
<keyword evidence="8 10" id="KW-0520">NAD</keyword>
<dbReference type="Gene3D" id="3.40.50.620">
    <property type="entry name" value="HUPs"/>
    <property type="match status" value="1"/>
</dbReference>
<comment type="pathway">
    <text evidence="1 10">Cofactor biosynthesis; NAD(+) biosynthesis; NAD(+) from deamido-NAD(+) (L-Gln route): step 1/1.</text>
</comment>
<keyword evidence="6 10" id="KW-0547">Nucleotide-binding</keyword>
<dbReference type="PIRSF" id="PIRSF006630">
    <property type="entry name" value="NADS_GAT"/>
    <property type="match status" value="1"/>
</dbReference>
<evidence type="ECO:0000256" key="1">
    <source>
        <dbReference type="ARBA" id="ARBA00005188"/>
    </source>
</evidence>
<dbReference type="InterPro" id="IPR014729">
    <property type="entry name" value="Rossmann-like_a/b/a_fold"/>
</dbReference>
<dbReference type="Gene3D" id="3.60.110.10">
    <property type="entry name" value="Carbon-nitrogen hydrolase"/>
    <property type="match status" value="1"/>
</dbReference>
<keyword evidence="7 10" id="KW-0067">ATP-binding</keyword>
<dbReference type="PANTHER" id="PTHR23090">
    <property type="entry name" value="NH 3 /GLUTAMINE-DEPENDENT NAD + SYNTHETASE"/>
    <property type="match status" value="1"/>
</dbReference>